<evidence type="ECO:0000313" key="1">
    <source>
        <dbReference type="EMBL" id="XDU95859.1"/>
    </source>
</evidence>
<reference evidence="1" key="1">
    <citation type="submission" date="2024-07" db="EMBL/GenBank/DDBJ databases">
        <authorList>
            <person name="Biller S.J."/>
        </authorList>
    </citation>
    <scope>NUCLEOTIDE SEQUENCE</scope>
    <source>
        <strain evidence="1">WC2409</strain>
    </source>
</reference>
<gene>
    <name evidence="1" type="ORF">AB3G34_01755</name>
</gene>
<accession>A0AB39W393</accession>
<dbReference type="RefSeq" id="WP_369753279.1">
    <property type="nucleotide sequence ID" value="NZ_CP165625.1"/>
</dbReference>
<dbReference type="AlphaFoldDB" id="A0AB39W393"/>
<proteinExistence type="predicted"/>
<organism evidence="1">
    <name type="scientific">Flavobacterium sp. WC2409</name>
    <dbReference type="NCBI Taxonomy" id="3234139"/>
    <lineage>
        <taxon>Bacteria</taxon>
        <taxon>Pseudomonadati</taxon>
        <taxon>Bacteroidota</taxon>
        <taxon>Flavobacteriia</taxon>
        <taxon>Flavobacteriales</taxon>
        <taxon>Flavobacteriaceae</taxon>
        <taxon>Flavobacterium</taxon>
    </lineage>
</organism>
<dbReference type="EMBL" id="CP165625">
    <property type="protein sequence ID" value="XDU95859.1"/>
    <property type="molecule type" value="Genomic_DNA"/>
</dbReference>
<name>A0AB39W393_9FLAO</name>
<protein>
    <submittedName>
        <fullName evidence="1">Uncharacterized protein</fullName>
    </submittedName>
</protein>
<sequence>MEYFFGILDRSEIEQELLAIENDQPKDYLESIKEDFSEHEIIMGTEYDIEYLLEEKGIFKKIISDEKIRERIKEQNIPDTEIDYEVFDTHLEIPPILLDEIYDHICNLYLSKLEYIKLDFFDNFQDKIYGRDFKEIKEIALIEFKKIYQSVDLSNPVKSFIGRTAKNEKFIYTPTYLHELSREKQYIIHNINTYSILPYLYGDIDLQNEYPYYNEELINEIISFQIKIDILLELNNRFKFEIDIYFNNMFYYGLEALNHLDIFLNTNAYVFTMVTIKNFDEINRSNIESLFSFLKNNNLYIGKTNSKFLDLVNTTFYEQVKDLKSHEEDEQHTAHATRVKQLEKEWGIFNEKYFPEG</sequence>